<gene>
    <name evidence="2" type="ORF">MATL_G00016350</name>
</gene>
<evidence type="ECO:0000256" key="1">
    <source>
        <dbReference type="SAM" id="MobiDB-lite"/>
    </source>
</evidence>
<dbReference type="Proteomes" id="UP001046870">
    <property type="component" value="Chromosome 1"/>
</dbReference>
<dbReference type="EMBL" id="JAFDVH010000001">
    <property type="protein sequence ID" value="KAG7492632.1"/>
    <property type="molecule type" value="Genomic_DNA"/>
</dbReference>
<name>A0A9D3QIA4_MEGAT</name>
<sequence length="95" mass="10543">MFSLLADPRSVLALCLGNVERKIVIFRFKGRQSGAKHRIGGLEEPCSLPLVLDDVAGYQANEVTLMTQEVDLGRGKSRKHATRSQQFPLKHAQDP</sequence>
<proteinExistence type="predicted"/>
<evidence type="ECO:0000313" key="3">
    <source>
        <dbReference type="Proteomes" id="UP001046870"/>
    </source>
</evidence>
<accession>A0A9D3QIA4</accession>
<feature type="region of interest" description="Disordered" evidence="1">
    <location>
        <begin position="71"/>
        <end position="95"/>
    </location>
</feature>
<protein>
    <submittedName>
        <fullName evidence="2">Uncharacterized protein</fullName>
    </submittedName>
</protein>
<organism evidence="2 3">
    <name type="scientific">Megalops atlanticus</name>
    <name type="common">Tarpon</name>
    <name type="synonym">Clupea gigantea</name>
    <dbReference type="NCBI Taxonomy" id="7932"/>
    <lineage>
        <taxon>Eukaryota</taxon>
        <taxon>Metazoa</taxon>
        <taxon>Chordata</taxon>
        <taxon>Craniata</taxon>
        <taxon>Vertebrata</taxon>
        <taxon>Euteleostomi</taxon>
        <taxon>Actinopterygii</taxon>
        <taxon>Neopterygii</taxon>
        <taxon>Teleostei</taxon>
        <taxon>Elopiformes</taxon>
        <taxon>Megalopidae</taxon>
        <taxon>Megalops</taxon>
    </lineage>
</organism>
<reference evidence="2" key="1">
    <citation type="submission" date="2021-01" db="EMBL/GenBank/DDBJ databases">
        <authorList>
            <person name="Zahm M."/>
            <person name="Roques C."/>
            <person name="Cabau C."/>
            <person name="Klopp C."/>
            <person name="Donnadieu C."/>
            <person name="Jouanno E."/>
            <person name="Lampietro C."/>
            <person name="Louis A."/>
            <person name="Herpin A."/>
            <person name="Echchiki A."/>
            <person name="Berthelot C."/>
            <person name="Parey E."/>
            <person name="Roest-Crollius H."/>
            <person name="Braasch I."/>
            <person name="Postlethwait J."/>
            <person name="Bobe J."/>
            <person name="Montfort J."/>
            <person name="Bouchez O."/>
            <person name="Begum T."/>
            <person name="Mejri S."/>
            <person name="Adams A."/>
            <person name="Chen W.-J."/>
            <person name="Guiguen Y."/>
        </authorList>
    </citation>
    <scope>NUCLEOTIDE SEQUENCE</scope>
    <source>
        <strain evidence="2">YG-15Mar2019-1</strain>
        <tissue evidence="2">Brain</tissue>
    </source>
</reference>
<evidence type="ECO:0000313" key="2">
    <source>
        <dbReference type="EMBL" id="KAG7492632.1"/>
    </source>
</evidence>
<keyword evidence="3" id="KW-1185">Reference proteome</keyword>
<comment type="caution">
    <text evidence="2">The sequence shown here is derived from an EMBL/GenBank/DDBJ whole genome shotgun (WGS) entry which is preliminary data.</text>
</comment>
<dbReference type="AlphaFoldDB" id="A0A9D3QIA4"/>